<name>A0ABX8NBZ0_9PSED</name>
<dbReference type="RefSeq" id="WP_217843283.1">
    <property type="nucleotide sequence ID" value="NZ_CP077076.1"/>
</dbReference>
<evidence type="ECO:0000313" key="2">
    <source>
        <dbReference type="Proteomes" id="UP001046350"/>
    </source>
</evidence>
<proteinExistence type="predicted"/>
<gene>
    <name evidence="1" type="ORF">KSS94_12530</name>
</gene>
<accession>A0ABX8NBZ0</accession>
<dbReference type="Proteomes" id="UP001046350">
    <property type="component" value="Chromosome"/>
</dbReference>
<evidence type="ECO:0000313" key="1">
    <source>
        <dbReference type="EMBL" id="QXH53889.1"/>
    </source>
</evidence>
<reference evidence="1" key="1">
    <citation type="journal article" date="2021" name="Microorganisms">
        <title>The Ever-Expanding Pseudomonas Genus: Description of 43 New Species and Partition of the Pseudomonas putida Group.</title>
        <authorList>
            <person name="Girard L."/>
            <person name="Lood C."/>
            <person name="Hofte M."/>
            <person name="Vandamme P."/>
            <person name="Rokni-Zadeh H."/>
            <person name="van Noort V."/>
            <person name="Lavigne R."/>
            <person name="De Mot R."/>
        </authorList>
    </citation>
    <scope>NUCLEOTIDE SEQUENCE</scope>
    <source>
        <strain evidence="1">COW40</strain>
    </source>
</reference>
<protein>
    <submittedName>
        <fullName evidence="1">Uncharacterized protein</fullName>
    </submittedName>
</protein>
<dbReference type="EMBL" id="CP077076">
    <property type="protein sequence ID" value="QXH53889.1"/>
    <property type="molecule type" value="Genomic_DNA"/>
</dbReference>
<organism evidence="1 2">
    <name type="scientific">Pseudomonas fakonensis</name>
    <dbReference type="NCBI Taxonomy" id="2842355"/>
    <lineage>
        <taxon>Bacteria</taxon>
        <taxon>Pseudomonadati</taxon>
        <taxon>Pseudomonadota</taxon>
        <taxon>Gammaproteobacteria</taxon>
        <taxon>Pseudomonadales</taxon>
        <taxon>Pseudomonadaceae</taxon>
        <taxon>Pseudomonas</taxon>
    </lineage>
</organism>
<sequence length="100" mass="11775">MNAITQQITQEQRRMAAVNLWFALYDDVECRRDCPSSHHEKLLREVDEMDRLGLIDWREWRDLRRLADRGFLKAIAGADYQHVQGLCVDLQVCNARSNDD</sequence>
<keyword evidence="2" id="KW-1185">Reference proteome</keyword>